<organism evidence="1 2">
    <name type="scientific">Pseudocercospora fijiensis (strain CIRAD86)</name>
    <name type="common">Black leaf streak disease fungus</name>
    <name type="synonym">Mycosphaerella fijiensis</name>
    <dbReference type="NCBI Taxonomy" id="383855"/>
    <lineage>
        <taxon>Eukaryota</taxon>
        <taxon>Fungi</taxon>
        <taxon>Dikarya</taxon>
        <taxon>Ascomycota</taxon>
        <taxon>Pezizomycotina</taxon>
        <taxon>Dothideomycetes</taxon>
        <taxon>Dothideomycetidae</taxon>
        <taxon>Mycosphaerellales</taxon>
        <taxon>Mycosphaerellaceae</taxon>
        <taxon>Pseudocercospora</taxon>
    </lineage>
</organism>
<dbReference type="RefSeq" id="XP_007927660.1">
    <property type="nucleotide sequence ID" value="XM_007929469.1"/>
</dbReference>
<gene>
    <name evidence="1" type="ORF">MYCFIDRAFT_175809</name>
</gene>
<protein>
    <submittedName>
        <fullName evidence="1">Uncharacterized protein</fullName>
    </submittedName>
</protein>
<dbReference type="KEGG" id="pfj:MYCFIDRAFT_175809"/>
<proteinExistence type="predicted"/>
<evidence type="ECO:0000313" key="2">
    <source>
        <dbReference type="Proteomes" id="UP000016932"/>
    </source>
</evidence>
<dbReference type="GeneID" id="19333441"/>
<dbReference type="EMBL" id="KB446559">
    <property type="protein sequence ID" value="EME82259.1"/>
    <property type="molecule type" value="Genomic_DNA"/>
</dbReference>
<dbReference type="AlphaFoldDB" id="M2ZTC2"/>
<evidence type="ECO:0000313" key="1">
    <source>
        <dbReference type="EMBL" id="EME82259.1"/>
    </source>
</evidence>
<keyword evidence="2" id="KW-1185">Reference proteome</keyword>
<name>M2ZTC2_PSEFD</name>
<dbReference type="Proteomes" id="UP000016932">
    <property type="component" value="Unassembled WGS sequence"/>
</dbReference>
<dbReference type="VEuPathDB" id="FungiDB:MYCFIDRAFT_175809"/>
<reference evidence="1 2" key="1">
    <citation type="journal article" date="2012" name="PLoS Pathog.">
        <title>Diverse lifestyles and strategies of plant pathogenesis encoded in the genomes of eighteen Dothideomycetes fungi.</title>
        <authorList>
            <person name="Ohm R.A."/>
            <person name="Feau N."/>
            <person name="Henrissat B."/>
            <person name="Schoch C.L."/>
            <person name="Horwitz B.A."/>
            <person name="Barry K.W."/>
            <person name="Condon B.J."/>
            <person name="Copeland A.C."/>
            <person name="Dhillon B."/>
            <person name="Glaser F."/>
            <person name="Hesse C.N."/>
            <person name="Kosti I."/>
            <person name="LaButti K."/>
            <person name="Lindquist E.A."/>
            <person name="Lucas S."/>
            <person name="Salamov A.A."/>
            <person name="Bradshaw R.E."/>
            <person name="Ciuffetti L."/>
            <person name="Hamelin R.C."/>
            <person name="Kema G.H.J."/>
            <person name="Lawrence C."/>
            <person name="Scott J.A."/>
            <person name="Spatafora J.W."/>
            <person name="Turgeon B.G."/>
            <person name="de Wit P.J.G.M."/>
            <person name="Zhong S."/>
            <person name="Goodwin S.B."/>
            <person name="Grigoriev I.V."/>
        </authorList>
    </citation>
    <scope>NUCLEOTIDE SEQUENCE [LARGE SCALE GENOMIC DNA]</scope>
    <source>
        <strain evidence="1 2">CIRAD86</strain>
    </source>
</reference>
<dbReference type="HOGENOM" id="CLU_2470044_0_0_1"/>
<accession>M2ZTC2</accession>
<sequence>MPFIVSSHDTPCFLQVGSVGQLLALNQVEGHSLILLQYCLSFANAASRDSRSGRVGNGYLGCSIVGLGREGVQRGAHNHLKCVRWHMP</sequence>